<comment type="caution">
    <text evidence="8">The sequence shown here is derived from an EMBL/GenBank/DDBJ whole genome shotgun (WGS) entry which is preliminary data.</text>
</comment>
<dbReference type="PANTHER" id="PTHR24014">
    <property type="entry name" value="2-OXOGLUTARATE AND IRON-DEPENDENT OXYGENASE DOMAIN-CONTAINING PROTEIN 2"/>
    <property type="match status" value="1"/>
</dbReference>
<evidence type="ECO:0000256" key="4">
    <source>
        <dbReference type="ARBA" id="ARBA00022964"/>
    </source>
</evidence>
<gene>
    <name evidence="8" type="ORF">LSH36_27g03022</name>
</gene>
<reference evidence="8" key="1">
    <citation type="journal article" date="2023" name="Mol. Biol. Evol.">
        <title>Third-Generation Sequencing Reveals the Adaptive Role of the Epigenome in Three Deep-Sea Polychaetes.</title>
        <authorList>
            <person name="Perez M."/>
            <person name="Aroh O."/>
            <person name="Sun Y."/>
            <person name="Lan Y."/>
            <person name="Juniper S.K."/>
            <person name="Young C.R."/>
            <person name="Angers B."/>
            <person name="Qian P.Y."/>
        </authorList>
    </citation>
    <scope>NUCLEOTIDE SEQUENCE</scope>
    <source>
        <strain evidence="8">P08H-3</strain>
    </source>
</reference>
<keyword evidence="6" id="KW-0408">Iron</keyword>
<evidence type="ECO:0000256" key="3">
    <source>
        <dbReference type="ARBA" id="ARBA00022896"/>
    </source>
</evidence>
<name>A0AAD9NHL2_9ANNE</name>
<evidence type="ECO:0000259" key="7">
    <source>
        <dbReference type="PROSITE" id="PS51471"/>
    </source>
</evidence>
<proteinExistence type="predicted"/>
<keyword evidence="5" id="KW-0560">Oxidoreductase</keyword>
<evidence type="ECO:0000256" key="1">
    <source>
        <dbReference type="ARBA" id="ARBA00001961"/>
    </source>
</evidence>
<evidence type="ECO:0000256" key="6">
    <source>
        <dbReference type="ARBA" id="ARBA00023004"/>
    </source>
</evidence>
<dbReference type="GO" id="GO:0031418">
    <property type="term" value="F:L-ascorbic acid binding"/>
    <property type="evidence" value="ECO:0007669"/>
    <property type="project" value="UniProtKB-KW"/>
</dbReference>
<dbReference type="Proteomes" id="UP001208570">
    <property type="component" value="Unassembled WGS sequence"/>
</dbReference>
<dbReference type="SMART" id="SM00702">
    <property type="entry name" value="P4Hc"/>
    <property type="match status" value="1"/>
</dbReference>
<evidence type="ECO:0000313" key="9">
    <source>
        <dbReference type="Proteomes" id="UP001208570"/>
    </source>
</evidence>
<protein>
    <recommendedName>
        <fullName evidence="7">Fe2OG dioxygenase domain-containing protein</fullName>
    </recommendedName>
</protein>
<comment type="cofactor">
    <cofactor evidence="1">
        <name>L-ascorbate</name>
        <dbReference type="ChEBI" id="CHEBI:38290"/>
    </cofactor>
</comment>
<dbReference type="InterPro" id="IPR006620">
    <property type="entry name" value="Pro_4_hyd_alph"/>
</dbReference>
<keyword evidence="3" id="KW-0847">Vitamin C</keyword>
<feature type="domain" description="Fe2OG dioxygenase" evidence="7">
    <location>
        <begin position="86"/>
        <end position="180"/>
    </location>
</feature>
<accession>A0AAD9NHL2</accession>
<dbReference type="EMBL" id="JAODUP010000027">
    <property type="protein sequence ID" value="KAK2167469.1"/>
    <property type="molecule type" value="Genomic_DNA"/>
</dbReference>
<dbReference type="AlphaFoldDB" id="A0AAD9NHL2"/>
<dbReference type="GO" id="GO:0051213">
    <property type="term" value="F:dioxygenase activity"/>
    <property type="evidence" value="ECO:0007669"/>
    <property type="project" value="UniProtKB-KW"/>
</dbReference>
<dbReference type="PROSITE" id="PS51471">
    <property type="entry name" value="FE2OG_OXY"/>
    <property type="match status" value="1"/>
</dbReference>
<organism evidence="8 9">
    <name type="scientific">Paralvinella palmiformis</name>
    <dbReference type="NCBI Taxonomy" id="53620"/>
    <lineage>
        <taxon>Eukaryota</taxon>
        <taxon>Metazoa</taxon>
        <taxon>Spiralia</taxon>
        <taxon>Lophotrochozoa</taxon>
        <taxon>Annelida</taxon>
        <taxon>Polychaeta</taxon>
        <taxon>Sedentaria</taxon>
        <taxon>Canalipalpata</taxon>
        <taxon>Terebellida</taxon>
        <taxon>Terebelliformia</taxon>
        <taxon>Alvinellidae</taxon>
        <taxon>Paralvinella</taxon>
    </lineage>
</organism>
<keyword evidence="2" id="KW-0479">Metal-binding</keyword>
<evidence type="ECO:0000313" key="8">
    <source>
        <dbReference type="EMBL" id="KAK2167469.1"/>
    </source>
</evidence>
<dbReference type="InterPro" id="IPR005123">
    <property type="entry name" value="Oxoglu/Fe-dep_dioxygenase_dom"/>
</dbReference>
<dbReference type="GO" id="GO:0016705">
    <property type="term" value="F:oxidoreductase activity, acting on paired donors, with incorporation or reduction of molecular oxygen"/>
    <property type="evidence" value="ECO:0007669"/>
    <property type="project" value="InterPro"/>
</dbReference>
<evidence type="ECO:0000256" key="5">
    <source>
        <dbReference type="ARBA" id="ARBA00023002"/>
    </source>
</evidence>
<sequence>MSTFYRCHCYFSNNYYSKILCGHFVFTGREQFRRKYKKLEDEQSRRYNLDKMSKERRQAIKHQYKPLHHHVYTLKIMATNFCQKLDSHKAFTVQYEPEKDTALDYHFDNAEVTLNVCLGKDFDDGTLYFGNMRTEAVSESHWTEVCHTVTCGILHRGQHLHGAMPIQGGEQVNLIVWLRSSEVRNQLCPMCDSVPDLIEGNGFGDGFTRNCDDI</sequence>
<dbReference type="PANTHER" id="PTHR24014:SF4">
    <property type="entry name" value="2-OXOGLUTARATE AND IRON-DEPENDENT OXYGENASE DOMAIN-CONTAINING PROTEIN 2"/>
    <property type="match status" value="1"/>
</dbReference>
<keyword evidence="9" id="KW-1185">Reference proteome</keyword>
<evidence type="ECO:0000256" key="2">
    <source>
        <dbReference type="ARBA" id="ARBA00022723"/>
    </source>
</evidence>
<dbReference type="GO" id="GO:0005506">
    <property type="term" value="F:iron ion binding"/>
    <property type="evidence" value="ECO:0007669"/>
    <property type="project" value="InterPro"/>
</dbReference>
<keyword evidence="4" id="KW-0223">Dioxygenase</keyword>